<feature type="transmembrane region" description="Helical" evidence="4">
    <location>
        <begin position="239"/>
        <end position="258"/>
    </location>
</feature>
<organism evidence="5 6">
    <name type="scientific">Pseudomonas beijingensis</name>
    <dbReference type="NCBI Taxonomy" id="2954101"/>
    <lineage>
        <taxon>Bacteria</taxon>
        <taxon>Pseudomonadati</taxon>
        <taxon>Pseudomonadota</taxon>
        <taxon>Gammaproteobacteria</taxon>
        <taxon>Pseudomonadales</taxon>
        <taxon>Pseudomonadaceae</taxon>
        <taxon>Pseudomonas</taxon>
    </lineage>
</organism>
<dbReference type="Gene3D" id="1.20.1250.20">
    <property type="entry name" value="MFS general substrate transporter like domains"/>
    <property type="match status" value="1"/>
</dbReference>
<evidence type="ECO:0000256" key="1">
    <source>
        <dbReference type="ARBA" id="ARBA00022692"/>
    </source>
</evidence>
<gene>
    <name evidence="5" type="ORF">PSH92_14200</name>
</gene>
<feature type="transmembrane region" description="Helical" evidence="4">
    <location>
        <begin position="90"/>
        <end position="107"/>
    </location>
</feature>
<proteinExistence type="predicted"/>
<dbReference type="Pfam" id="PF07690">
    <property type="entry name" value="MFS_1"/>
    <property type="match status" value="1"/>
</dbReference>
<evidence type="ECO:0000313" key="5">
    <source>
        <dbReference type="EMBL" id="WLG98542.1"/>
    </source>
</evidence>
<dbReference type="EMBL" id="CP117451">
    <property type="protein sequence ID" value="WLG98542.1"/>
    <property type="molecule type" value="Genomic_DNA"/>
</dbReference>
<feature type="transmembrane region" description="Helical" evidence="4">
    <location>
        <begin position="150"/>
        <end position="172"/>
    </location>
</feature>
<sequence length="462" mass="50258">MSTFPYLHRLSLALNARDGELRPALCGFLLFLCLFTGYFMLRPIRESMGIAAGVENLQWLFTATFLVMLAAVPLFAWLSSRVPRLRLIDWVYGFFGFNLLMFVELFQFQPDSIALARVFYVWISVYNLFVVSVAWSLMADVFDSEQAKRLFAFIAAGASVGGLLGPALSALLIGPLGASGLMLLAALLLGVTLVLKRALMGWRETGGAGRPGAAPTQSPRQPLQGNPFSGLTAVLRSPYLLGIAGFVVLLATVSTFLYFEQARLVAELYPDREAQVRIFGTIDIIVQAGALLSQLFITGRIAPKLGVRALLAIVPLIMCFGFLGLALAPGFALLAALMIVRRIGEYAFVRPGREMLFAPLDAESKYKAKNFIDTVVYRAGDAMSGWAKSLLDLLGQGAGPAAMMGACCALLWGYLGWQLGRRADNAASRELRLAAIAARDEDRADQDETHSIVRRVVAASER</sequence>
<dbReference type="SUPFAM" id="SSF103473">
    <property type="entry name" value="MFS general substrate transporter"/>
    <property type="match status" value="1"/>
</dbReference>
<keyword evidence="1 4" id="KW-0812">Transmembrane</keyword>
<protein>
    <submittedName>
        <fullName evidence="5">MFS transporter</fullName>
    </submittedName>
</protein>
<name>A0ABY9F4J0_9PSED</name>
<keyword evidence="6" id="KW-1185">Reference proteome</keyword>
<feature type="transmembrane region" description="Helical" evidence="4">
    <location>
        <begin position="178"/>
        <end position="195"/>
    </location>
</feature>
<dbReference type="InterPro" id="IPR036259">
    <property type="entry name" value="MFS_trans_sf"/>
</dbReference>
<feature type="transmembrane region" description="Helical" evidence="4">
    <location>
        <begin position="59"/>
        <end position="78"/>
    </location>
</feature>
<feature type="transmembrane region" description="Helical" evidence="4">
    <location>
        <begin position="309"/>
        <end position="340"/>
    </location>
</feature>
<feature type="transmembrane region" description="Helical" evidence="4">
    <location>
        <begin position="119"/>
        <end position="138"/>
    </location>
</feature>
<dbReference type="InterPro" id="IPR011701">
    <property type="entry name" value="MFS"/>
</dbReference>
<dbReference type="RefSeq" id="WP_305467018.1">
    <property type="nucleotide sequence ID" value="NZ_CP117451.1"/>
</dbReference>
<feature type="transmembrane region" description="Helical" evidence="4">
    <location>
        <begin position="278"/>
        <end position="297"/>
    </location>
</feature>
<keyword evidence="3 4" id="KW-0472">Membrane</keyword>
<evidence type="ECO:0000313" key="6">
    <source>
        <dbReference type="Proteomes" id="UP001224838"/>
    </source>
</evidence>
<feature type="transmembrane region" description="Helical" evidence="4">
    <location>
        <begin position="393"/>
        <end position="415"/>
    </location>
</feature>
<keyword evidence="2 4" id="KW-1133">Transmembrane helix</keyword>
<evidence type="ECO:0000256" key="3">
    <source>
        <dbReference type="ARBA" id="ARBA00023136"/>
    </source>
</evidence>
<dbReference type="Proteomes" id="UP001224838">
    <property type="component" value="Chromosome"/>
</dbReference>
<evidence type="ECO:0000256" key="2">
    <source>
        <dbReference type="ARBA" id="ARBA00022989"/>
    </source>
</evidence>
<reference evidence="5 6" key="1">
    <citation type="submission" date="2023-02" db="EMBL/GenBank/DDBJ databases">
        <title>Evolution of Hrp T3SS in non-pathogenic Pseudomonas fluorescens.</title>
        <authorList>
            <person name="Liao K."/>
            <person name="Wei H."/>
            <person name="Gu Y."/>
        </authorList>
    </citation>
    <scope>NUCLEOTIDE SEQUENCE [LARGE SCALE GENOMIC DNA]</scope>
    <source>
        <strain evidence="5 6">FP2034</strain>
    </source>
</reference>
<feature type="transmembrane region" description="Helical" evidence="4">
    <location>
        <begin position="21"/>
        <end position="39"/>
    </location>
</feature>
<dbReference type="PANTHER" id="PTHR43596:SF1">
    <property type="entry name" value="ADP,ATP CARRIER PROTEIN"/>
    <property type="match status" value="1"/>
</dbReference>
<evidence type="ECO:0000256" key="4">
    <source>
        <dbReference type="SAM" id="Phobius"/>
    </source>
</evidence>
<dbReference type="PANTHER" id="PTHR43596">
    <property type="entry name" value="ADP,ATP CARRIER PROTEIN"/>
    <property type="match status" value="1"/>
</dbReference>
<accession>A0ABY9F4J0</accession>